<sequence length="212" mass="22546">MRSRMLLAGLGAVLLGITGCTTSETGSPTTSATAVDGPSTSKPTSTKPASQTVEIPARPKELKLNAIDPCALFTDGQRGQLKINRSRLTTNNSDVWRGSKECVLNVQAQQPYYDYAALLITSEGIGPWLTGKRNVDADLISVAGFAAAKTVFKGSSNERNSHECAVSVDVAEGQQLMVSMNLTSRNAFTQDQICQMTEKAAEMAVTTLQTLA</sequence>
<dbReference type="InterPro" id="IPR024520">
    <property type="entry name" value="DUF3558"/>
</dbReference>
<dbReference type="EMBL" id="JABVED010000002">
    <property type="protein sequence ID" value="MBC6446741.1"/>
    <property type="molecule type" value="Genomic_DNA"/>
</dbReference>
<organism evidence="3 4">
    <name type="scientific">Actinokineospora xionganensis</name>
    <dbReference type="NCBI Taxonomy" id="2684470"/>
    <lineage>
        <taxon>Bacteria</taxon>
        <taxon>Bacillati</taxon>
        <taxon>Actinomycetota</taxon>
        <taxon>Actinomycetes</taxon>
        <taxon>Pseudonocardiales</taxon>
        <taxon>Pseudonocardiaceae</taxon>
        <taxon>Actinokineospora</taxon>
    </lineage>
</organism>
<proteinExistence type="predicted"/>
<gene>
    <name evidence="3" type="ORF">GPZ80_06070</name>
</gene>
<feature type="chain" id="PRO_5047484620" evidence="2">
    <location>
        <begin position="24"/>
        <end position="212"/>
    </location>
</feature>
<feature type="region of interest" description="Disordered" evidence="1">
    <location>
        <begin position="25"/>
        <end position="52"/>
    </location>
</feature>
<dbReference type="Pfam" id="PF12079">
    <property type="entry name" value="DUF3558"/>
    <property type="match status" value="1"/>
</dbReference>
<dbReference type="PROSITE" id="PS51257">
    <property type="entry name" value="PROKAR_LIPOPROTEIN"/>
    <property type="match status" value="1"/>
</dbReference>
<evidence type="ECO:0000256" key="1">
    <source>
        <dbReference type="SAM" id="MobiDB-lite"/>
    </source>
</evidence>
<feature type="compositionally biased region" description="Low complexity" evidence="1">
    <location>
        <begin position="38"/>
        <end position="48"/>
    </location>
</feature>
<dbReference type="Proteomes" id="UP000734823">
    <property type="component" value="Unassembled WGS sequence"/>
</dbReference>
<keyword evidence="2" id="KW-0732">Signal</keyword>
<feature type="signal peptide" evidence="2">
    <location>
        <begin position="1"/>
        <end position="23"/>
    </location>
</feature>
<comment type="caution">
    <text evidence="3">The sequence shown here is derived from an EMBL/GenBank/DDBJ whole genome shotgun (WGS) entry which is preliminary data.</text>
</comment>
<accession>A0ABR7L222</accession>
<keyword evidence="4" id="KW-1185">Reference proteome</keyword>
<reference evidence="3 4" key="1">
    <citation type="submission" date="2020-06" db="EMBL/GenBank/DDBJ databases">
        <title>Actinokineospora xiongansis sp. nov., isolated from soil of Baiyangdian.</title>
        <authorList>
            <person name="Zhang X."/>
        </authorList>
    </citation>
    <scope>NUCLEOTIDE SEQUENCE [LARGE SCALE GENOMIC DNA]</scope>
    <source>
        <strain evidence="3 4">HBU206404</strain>
    </source>
</reference>
<evidence type="ECO:0000313" key="4">
    <source>
        <dbReference type="Proteomes" id="UP000734823"/>
    </source>
</evidence>
<protein>
    <submittedName>
        <fullName evidence="3">DUF3558 domain-containing protein</fullName>
    </submittedName>
</protein>
<name>A0ABR7L222_9PSEU</name>
<evidence type="ECO:0000256" key="2">
    <source>
        <dbReference type="SAM" id="SignalP"/>
    </source>
</evidence>
<evidence type="ECO:0000313" key="3">
    <source>
        <dbReference type="EMBL" id="MBC6446741.1"/>
    </source>
</evidence>